<feature type="repeat" description="WD" evidence="3">
    <location>
        <begin position="269"/>
        <end position="310"/>
    </location>
</feature>
<dbReference type="EMBL" id="JAFBMS010000002">
    <property type="protein sequence ID" value="KAG9354321.1"/>
    <property type="molecule type" value="Genomic_DNA"/>
</dbReference>
<proteinExistence type="predicted"/>
<dbReference type="InterPro" id="IPR055442">
    <property type="entry name" value="Beta-prop_EML-like_2nd"/>
</dbReference>
<evidence type="ECO:0000256" key="1">
    <source>
        <dbReference type="ARBA" id="ARBA00022574"/>
    </source>
</evidence>
<keyword evidence="7" id="KW-1185">Reference proteome</keyword>
<dbReference type="InterPro" id="IPR015943">
    <property type="entry name" value="WD40/YVTN_repeat-like_dom_sf"/>
</dbReference>
<gene>
    <name evidence="6" type="ORF">JZ751_001025</name>
</gene>
<evidence type="ECO:0000256" key="3">
    <source>
        <dbReference type="PROSITE-ProRule" id="PRU00221"/>
    </source>
</evidence>
<comment type="caution">
    <text evidence="6">The sequence shown here is derived from an EMBL/GenBank/DDBJ whole genome shotgun (WGS) entry which is preliminary data.</text>
</comment>
<evidence type="ECO:0000313" key="7">
    <source>
        <dbReference type="Proteomes" id="UP000824540"/>
    </source>
</evidence>
<evidence type="ECO:0000259" key="5">
    <source>
        <dbReference type="Pfam" id="PF23414"/>
    </source>
</evidence>
<dbReference type="PANTHER" id="PTHR32215">
    <property type="entry name" value="CILIA- AND FLAGELLA-ASSOCIATED PROTEIN 57"/>
    <property type="match status" value="1"/>
</dbReference>
<dbReference type="Proteomes" id="UP000824540">
    <property type="component" value="Unassembled WGS sequence"/>
</dbReference>
<dbReference type="OrthoDB" id="10251741at2759"/>
<dbReference type="InterPro" id="IPR019775">
    <property type="entry name" value="WD40_repeat_CS"/>
</dbReference>
<dbReference type="PROSITE" id="PS50082">
    <property type="entry name" value="WD_REPEATS_2"/>
    <property type="match status" value="3"/>
</dbReference>
<keyword evidence="1 3" id="KW-0853">WD repeat</keyword>
<dbReference type="Gene3D" id="1.10.287.1490">
    <property type="match status" value="1"/>
</dbReference>
<feature type="domain" description="EML-like second beta-propeller" evidence="5">
    <location>
        <begin position="284"/>
        <end position="551"/>
    </location>
</feature>
<accession>A0A8T2PSP4</accession>
<dbReference type="Gene3D" id="2.130.10.10">
    <property type="entry name" value="YVTN repeat-like/Quinoprotein amine dehydrogenase"/>
    <property type="match status" value="2"/>
</dbReference>
<feature type="coiled-coil region" evidence="4">
    <location>
        <begin position="800"/>
        <end position="897"/>
    </location>
</feature>
<dbReference type="Pfam" id="PF23414">
    <property type="entry name" value="Beta-prop_EML_2"/>
    <property type="match status" value="1"/>
</dbReference>
<feature type="coiled-coil region" evidence="4">
    <location>
        <begin position="610"/>
        <end position="669"/>
    </location>
</feature>
<organism evidence="6 7">
    <name type="scientific">Albula glossodonta</name>
    <name type="common">roundjaw bonefish</name>
    <dbReference type="NCBI Taxonomy" id="121402"/>
    <lineage>
        <taxon>Eukaryota</taxon>
        <taxon>Metazoa</taxon>
        <taxon>Chordata</taxon>
        <taxon>Craniata</taxon>
        <taxon>Vertebrata</taxon>
        <taxon>Euteleostomi</taxon>
        <taxon>Actinopterygii</taxon>
        <taxon>Neopterygii</taxon>
        <taxon>Teleostei</taxon>
        <taxon>Albuliformes</taxon>
        <taxon>Albulidae</taxon>
        <taxon>Albula</taxon>
    </lineage>
</organism>
<dbReference type="InterPro" id="IPR001680">
    <property type="entry name" value="WD40_rpt"/>
</dbReference>
<dbReference type="InterPro" id="IPR011044">
    <property type="entry name" value="Quino_amine_DH_bsu"/>
</dbReference>
<feature type="repeat" description="WD" evidence="3">
    <location>
        <begin position="392"/>
        <end position="433"/>
    </location>
</feature>
<dbReference type="SUPFAM" id="SSF50998">
    <property type="entry name" value="Quinoprotein alcohol dehydrogenase-like"/>
    <property type="match status" value="1"/>
</dbReference>
<dbReference type="InterPro" id="IPR011047">
    <property type="entry name" value="Quinoprotein_ADH-like_sf"/>
</dbReference>
<evidence type="ECO:0000313" key="6">
    <source>
        <dbReference type="EMBL" id="KAG9354321.1"/>
    </source>
</evidence>
<feature type="coiled-coil region" evidence="4">
    <location>
        <begin position="693"/>
        <end position="738"/>
    </location>
</feature>
<feature type="repeat" description="WD" evidence="3">
    <location>
        <begin position="518"/>
        <end position="551"/>
    </location>
</feature>
<dbReference type="AlphaFoldDB" id="A0A8T2PSP4"/>
<protein>
    <recommendedName>
        <fullName evidence="5">EML-like second beta-propeller domain-containing protein</fullName>
    </recommendedName>
</protein>
<keyword evidence="2" id="KW-0677">Repeat</keyword>
<keyword evidence="4" id="KW-0175">Coiled coil</keyword>
<evidence type="ECO:0000256" key="2">
    <source>
        <dbReference type="ARBA" id="ARBA00022737"/>
    </source>
</evidence>
<dbReference type="SUPFAM" id="SSF50969">
    <property type="entry name" value="YVTN repeat-like/Quinoprotein amine dehydrogenase"/>
    <property type="match status" value="1"/>
</dbReference>
<dbReference type="PANTHER" id="PTHR32215:SF0">
    <property type="entry name" value="CILIA- AND FLAGELLA-ASSOCIATED PROTEIN 57"/>
    <property type="match status" value="1"/>
</dbReference>
<dbReference type="InterPro" id="IPR052993">
    <property type="entry name" value="CFA-57"/>
</dbReference>
<dbReference type="PROSITE" id="PS00678">
    <property type="entry name" value="WD_REPEATS_1"/>
    <property type="match status" value="1"/>
</dbReference>
<dbReference type="SMART" id="SM00320">
    <property type="entry name" value="WD40"/>
    <property type="match status" value="8"/>
</dbReference>
<name>A0A8T2PSP4_9TELE</name>
<sequence length="928" mass="106376">MTLSVEGFSVKEFVCLAFSHDCKYLIAQSGNPHWTLFYWMWKRQEFIAKVKTGNRSHPIHQVSFHPVDSSQICVTGKDVFKLFSCNMGVMTQINTQKLDPHNFLSHVWMSETELIVGTEMGRLLVFESGKLLREMEVEIQAPAVQDSERSEVKKKVGEQDELNPLLPSVMAITAYRQGFACSAGPGVVCLFERTEEDQYRKARQIRIPLYVRSKDSGLVDQQEILSLCVSPSKRTLVASTDQGQLYSFNLTCTEENKHGDQAKFEFLTHSFHRGPIKSLSVCILKTLVVTCSLDRSVRVWNFKTNTLELYKDFEEEPRCVSFHPTGLFILVGFPLKLRLLSLLIDDIKNYKKIRLSGCTACAFSNRGHLFAAVCGDVIHIHSAVTCESILTLKGHTAQVSAIDWCEDDSRLASCDLEGTVFKWNTLNGNVESKTVHKNCEFTGVSISPTTKTIFAVGTDYTLKEIQGSQILSEVAADTDIYTAVALSRAGHIVFCGTSTGKVTAMKCPLSKPNTLIKFQGHAVSINKMVVTFDDQFLLSISDDGCLLIWKIVWNKYGLQRETDISYLEEILITKSDLETKNMDVALLRGRVMEYQMGNEYQLQLRDMKHKRELKEVKERLTLQINSFRNENQVLVARIEKLEVEHKEFISELIEKHSKAQEQLETSVKQKVIQESEMSHALQLRSQKIQEDHVKELTRMEESHKQAIEELVQQYEAKLEQHLAQLKEWEGKGQQEQDEYEMIIKLAEEDTEKLILEIRTTYEAKLKEKRALCMQLRDAAGVMRKRISRVQKDIGSKVKEIKQKEAEIVRMQGVVKGLEHDKKNLKMEIKHRNGNLEEKEIQIINLRNRIKDLESYKIILGTRAKDLQNQIEPKNRAIGELKDQVKKMGQELLQYENQDTQQKLSIESLTLRLKASHKDFRKEIQRVCI</sequence>
<evidence type="ECO:0000256" key="4">
    <source>
        <dbReference type="SAM" id="Coils"/>
    </source>
</evidence>
<reference evidence="6" key="1">
    <citation type="thesis" date="2021" institute="BYU ScholarsArchive" country="Provo, UT, USA">
        <title>Applications of and Algorithms for Genome Assembly and Genomic Analyses with an Emphasis on Marine Teleosts.</title>
        <authorList>
            <person name="Pickett B.D."/>
        </authorList>
    </citation>
    <scope>NUCLEOTIDE SEQUENCE</scope>
    <source>
        <strain evidence="6">HI-2016</strain>
    </source>
</reference>